<gene>
    <name evidence="14" type="ORF">INT45_012726</name>
</gene>
<dbReference type="Proteomes" id="UP000646827">
    <property type="component" value="Unassembled WGS sequence"/>
</dbReference>
<dbReference type="Pfam" id="PF00069">
    <property type="entry name" value="Pkinase"/>
    <property type="match status" value="1"/>
</dbReference>
<dbReference type="Gene3D" id="1.10.510.10">
    <property type="entry name" value="Transferase(Phosphotransferase) domain 1"/>
    <property type="match status" value="1"/>
</dbReference>
<dbReference type="GO" id="GO:0005524">
    <property type="term" value="F:ATP binding"/>
    <property type="evidence" value="ECO:0007669"/>
    <property type="project" value="UniProtKB-UniRule"/>
</dbReference>
<evidence type="ECO:0000256" key="5">
    <source>
        <dbReference type="ARBA" id="ARBA00022777"/>
    </source>
</evidence>
<evidence type="ECO:0000259" key="12">
    <source>
        <dbReference type="PROSITE" id="PS50011"/>
    </source>
</evidence>
<dbReference type="InterPro" id="IPR000961">
    <property type="entry name" value="AGC-kinase_C"/>
</dbReference>
<accession>A0A8H7VPB9</accession>
<evidence type="ECO:0000256" key="8">
    <source>
        <dbReference type="ARBA" id="ARBA00047454"/>
    </source>
</evidence>
<comment type="caution">
    <text evidence="14">The sequence shown here is derived from an EMBL/GenBank/DDBJ whole genome shotgun (WGS) entry which is preliminary data.</text>
</comment>
<keyword evidence="6 9" id="KW-0067">ATP-binding</keyword>
<dbReference type="GO" id="GO:0005829">
    <property type="term" value="C:cytosol"/>
    <property type="evidence" value="ECO:0007669"/>
    <property type="project" value="TreeGrafter"/>
</dbReference>
<reference evidence="14 15" key="1">
    <citation type="submission" date="2020-12" db="EMBL/GenBank/DDBJ databases">
        <title>Metabolic potential, ecology and presence of endohyphal bacteria is reflected in genomic diversity of Mucoromycotina.</title>
        <authorList>
            <person name="Muszewska A."/>
            <person name="Okrasinska A."/>
            <person name="Steczkiewicz K."/>
            <person name="Drgas O."/>
            <person name="Orlowska M."/>
            <person name="Perlinska-Lenart U."/>
            <person name="Aleksandrzak-Piekarczyk T."/>
            <person name="Szatraj K."/>
            <person name="Zielenkiewicz U."/>
            <person name="Pilsyk S."/>
            <person name="Malc E."/>
            <person name="Mieczkowski P."/>
            <person name="Kruszewska J.S."/>
            <person name="Biernat P."/>
            <person name="Pawlowska J."/>
        </authorList>
    </citation>
    <scope>NUCLEOTIDE SEQUENCE [LARGE SCALE GENOMIC DNA]</scope>
    <source>
        <strain evidence="14 15">CBS 142.35</strain>
    </source>
</reference>
<dbReference type="EMBL" id="JAEPRB010000053">
    <property type="protein sequence ID" value="KAG2223853.1"/>
    <property type="molecule type" value="Genomic_DNA"/>
</dbReference>
<dbReference type="GO" id="GO:0009653">
    <property type="term" value="P:anatomical structure morphogenesis"/>
    <property type="evidence" value="ECO:0007669"/>
    <property type="project" value="UniProtKB-ARBA"/>
</dbReference>
<evidence type="ECO:0000256" key="10">
    <source>
        <dbReference type="RuleBase" id="RU000304"/>
    </source>
</evidence>
<comment type="catalytic activity">
    <reaction evidence="7">
        <text>L-threonyl-[protein] + ATP = O-phospho-L-threonyl-[protein] + ADP + H(+)</text>
        <dbReference type="Rhea" id="RHEA:46608"/>
        <dbReference type="Rhea" id="RHEA-COMP:11060"/>
        <dbReference type="Rhea" id="RHEA-COMP:11605"/>
        <dbReference type="ChEBI" id="CHEBI:15378"/>
        <dbReference type="ChEBI" id="CHEBI:30013"/>
        <dbReference type="ChEBI" id="CHEBI:30616"/>
        <dbReference type="ChEBI" id="CHEBI:61977"/>
        <dbReference type="ChEBI" id="CHEBI:456216"/>
        <dbReference type="EC" id="2.7.11.11"/>
    </reaction>
</comment>
<dbReference type="Gene3D" id="3.30.200.20">
    <property type="entry name" value="Phosphorylase Kinase, domain 1"/>
    <property type="match status" value="1"/>
</dbReference>
<comment type="similarity">
    <text evidence="10">Belongs to the protein kinase superfamily.</text>
</comment>
<dbReference type="OrthoDB" id="63267at2759"/>
<dbReference type="InterPro" id="IPR017441">
    <property type="entry name" value="Protein_kinase_ATP_BS"/>
</dbReference>
<evidence type="ECO:0000256" key="7">
    <source>
        <dbReference type="ARBA" id="ARBA00047292"/>
    </source>
</evidence>
<feature type="region of interest" description="Disordered" evidence="11">
    <location>
        <begin position="1"/>
        <end position="125"/>
    </location>
</feature>
<keyword evidence="5" id="KW-0418">Kinase</keyword>
<protein>
    <recommendedName>
        <fullName evidence="1">cAMP-dependent protein kinase</fullName>
        <ecNumber evidence="1">2.7.11.11</ecNumber>
    </recommendedName>
</protein>
<comment type="catalytic activity">
    <reaction evidence="8">
        <text>L-seryl-[protein] + ATP = O-phospho-L-seryl-[protein] + ADP + H(+)</text>
        <dbReference type="Rhea" id="RHEA:17989"/>
        <dbReference type="Rhea" id="RHEA-COMP:9863"/>
        <dbReference type="Rhea" id="RHEA-COMP:11604"/>
        <dbReference type="ChEBI" id="CHEBI:15378"/>
        <dbReference type="ChEBI" id="CHEBI:29999"/>
        <dbReference type="ChEBI" id="CHEBI:30616"/>
        <dbReference type="ChEBI" id="CHEBI:83421"/>
        <dbReference type="ChEBI" id="CHEBI:456216"/>
        <dbReference type="EC" id="2.7.11.11"/>
    </reaction>
</comment>
<dbReference type="PROSITE" id="PS50011">
    <property type="entry name" value="PROTEIN_KINASE_DOM"/>
    <property type="match status" value="1"/>
</dbReference>
<evidence type="ECO:0000256" key="4">
    <source>
        <dbReference type="ARBA" id="ARBA00022741"/>
    </source>
</evidence>
<proteinExistence type="inferred from homology"/>
<dbReference type="SMART" id="SM00133">
    <property type="entry name" value="S_TK_X"/>
    <property type="match status" value="1"/>
</dbReference>
<dbReference type="EC" id="2.7.11.11" evidence="1"/>
<feature type="compositionally biased region" description="Low complexity" evidence="11">
    <location>
        <begin position="16"/>
        <end position="34"/>
    </location>
</feature>
<evidence type="ECO:0000256" key="9">
    <source>
        <dbReference type="PROSITE-ProRule" id="PRU10141"/>
    </source>
</evidence>
<dbReference type="PANTHER" id="PTHR24353">
    <property type="entry name" value="CYCLIC NUCLEOTIDE-DEPENDENT PROTEIN KINASE"/>
    <property type="match status" value="1"/>
</dbReference>
<evidence type="ECO:0000256" key="1">
    <source>
        <dbReference type="ARBA" id="ARBA00012444"/>
    </source>
</evidence>
<dbReference type="PANTHER" id="PTHR24353:SF37">
    <property type="entry name" value="CAMP-DEPENDENT PROTEIN KINASE CATALYTIC SUBUNIT PRKX"/>
    <property type="match status" value="1"/>
</dbReference>
<dbReference type="PROSITE" id="PS51285">
    <property type="entry name" value="AGC_KINASE_CTER"/>
    <property type="match status" value="1"/>
</dbReference>
<sequence length="468" mass="53874">MDRIPETIFESDNAHPTEQSQQQQFHPQQQQQQIRPPPPPLPFLSENIPLEHYNNPKLSSASPFYYNNRPQQHQQMELQQQQQAPPPPLSLRLPSVPHPLKRHEQSTNNSGFPPNHPLAGLASAQSIQQAQASRLQYYHSRAPVYVPKPSFGLKDFELLDTLGTGTFGRVYLTKFKATSKFYAMKVLKKSEVVRLKQVQHLLWEKQILASVRFPFIVDLFCAFQDDTNLYMLLEYVVGGELFSHLRRAGRFTNDMTRFYASEIVLAIEYLHSKDIIYRDLKPENLLIDHQGHIRLTDFGFAKKIADRTWTLCGTPEYLAPEIIQSKGHGKAADWWALGILIFEMLAGYPPFFDDNSFGIYEKILAGRVQFPAHFDMLGKDLLKRLLVGDLTKRLGNLKGGSEDVKRHRWFRGVDWIGLLDKTVRAPIVPNYRHPGDTSNFEKYPDMFETDKNAPAGDDPYKHLFVEFT</sequence>
<dbReference type="FunFam" id="3.30.200.20:FF:000042">
    <property type="entry name" value="Aurora kinase A"/>
    <property type="match status" value="1"/>
</dbReference>
<feature type="domain" description="Protein kinase" evidence="12">
    <location>
        <begin position="156"/>
        <end position="410"/>
    </location>
</feature>
<feature type="domain" description="AGC-kinase C-terminal" evidence="13">
    <location>
        <begin position="411"/>
        <end position="468"/>
    </location>
</feature>
<feature type="compositionally biased region" description="Low complexity" evidence="11">
    <location>
        <begin position="70"/>
        <end position="83"/>
    </location>
</feature>
<organism evidence="14 15">
    <name type="scientific">Circinella minor</name>
    <dbReference type="NCBI Taxonomy" id="1195481"/>
    <lineage>
        <taxon>Eukaryota</taxon>
        <taxon>Fungi</taxon>
        <taxon>Fungi incertae sedis</taxon>
        <taxon>Mucoromycota</taxon>
        <taxon>Mucoromycotina</taxon>
        <taxon>Mucoromycetes</taxon>
        <taxon>Mucorales</taxon>
        <taxon>Lichtheimiaceae</taxon>
        <taxon>Circinella</taxon>
    </lineage>
</organism>
<dbReference type="SMART" id="SM00220">
    <property type="entry name" value="S_TKc"/>
    <property type="match status" value="1"/>
</dbReference>
<dbReference type="InterPro" id="IPR008271">
    <property type="entry name" value="Ser/Thr_kinase_AS"/>
</dbReference>
<dbReference type="SUPFAM" id="SSF56112">
    <property type="entry name" value="Protein kinase-like (PK-like)"/>
    <property type="match status" value="1"/>
</dbReference>
<dbReference type="GO" id="GO:0004691">
    <property type="term" value="F:cAMP-dependent protein kinase activity"/>
    <property type="evidence" value="ECO:0007669"/>
    <property type="project" value="UniProtKB-EC"/>
</dbReference>
<keyword evidence="3" id="KW-0808">Transferase</keyword>
<dbReference type="AlphaFoldDB" id="A0A8H7VPB9"/>
<keyword evidence="15" id="KW-1185">Reference proteome</keyword>
<evidence type="ECO:0000256" key="11">
    <source>
        <dbReference type="SAM" id="MobiDB-lite"/>
    </source>
</evidence>
<evidence type="ECO:0000256" key="3">
    <source>
        <dbReference type="ARBA" id="ARBA00022679"/>
    </source>
</evidence>
<feature type="binding site" evidence="9">
    <location>
        <position position="185"/>
    </location>
    <ligand>
        <name>ATP</name>
        <dbReference type="ChEBI" id="CHEBI:30616"/>
    </ligand>
</feature>
<dbReference type="InterPro" id="IPR000719">
    <property type="entry name" value="Prot_kinase_dom"/>
</dbReference>
<evidence type="ECO:0000313" key="15">
    <source>
        <dbReference type="Proteomes" id="UP000646827"/>
    </source>
</evidence>
<dbReference type="PROSITE" id="PS00107">
    <property type="entry name" value="PROTEIN_KINASE_ATP"/>
    <property type="match status" value="1"/>
</dbReference>
<keyword evidence="4 9" id="KW-0547">Nucleotide-binding</keyword>
<dbReference type="CDD" id="cd05580">
    <property type="entry name" value="STKc_PKA_like"/>
    <property type="match status" value="1"/>
</dbReference>
<keyword evidence="2 10" id="KW-0723">Serine/threonine-protein kinase</keyword>
<dbReference type="PROSITE" id="PS00108">
    <property type="entry name" value="PROTEIN_KINASE_ST"/>
    <property type="match status" value="1"/>
</dbReference>
<name>A0A8H7VPB9_9FUNG</name>
<dbReference type="GO" id="GO:0005952">
    <property type="term" value="C:cAMP-dependent protein kinase complex"/>
    <property type="evidence" value="ECO:0007669"/>
    <property type="project" value="TreeGrafter"/>
</dbReference>
<evidence type="ECO:0000256" key="2">
    <source>
        <dbReference type="ARBA" id="ARBA00022527"/>
    </source>
</evidence>
<evidence type="ECO:0000313" key="14">
    <source>
        <dbReference type="EMBL" id="KAG2223853.1"/>
    </source>
</evidence>
<dbReference type="FunFam" id="1.10.510.10:FF:000005">
    <property type="entry name" value="cAMP-dependent protein kinase catalytic subunit alpha"/>
    <property type="match status" value="1"/>
</dbReference>
<dbReference type="InterPro" id="IPR011009">
    <property type="entry name" value="Kinase-like_dom_sf"/>
</dbReference>
<evidence type="ECO:0000259" key="13">
    <source>
        <dbReference type="PROSITE" id="PS51285"/>
    </source>
</evidence>
<feature type="non-terminal residue" evidence="14">
    <location>
        <position position="1"/>
    </location>
</feature>
<evidence type="ECO:0000256" key="6">
    <source>
        <dbReference type="ARBA" id="ARBA00022840"/>
    </source>
</evidence>